<protein>
    <submittedName>
        <fullName evidence="2">Uncharacterized protein</fullName>
    </submittedName>
</protein>
<dbReference type="EMBL" id="CP032624">
    <property type="protein sequence ID" value="AYG03407.1"/>
    <property type="molecule type" value="Genomic_DNA"/>
</dbReference>
<evidence type="ECO:0000313" key="2">
    <source>
        <dbReference type="EMBL" id="AYG03407.1"/>
    </source>
</evidence>
<dbReference type="Proteomes" id="UP000275069">
    <property type="component" value="Chromosome"/>
</dbReference>
<reference evidence="2 3" key="1">
    <citation type="submission" date="2018-09" db="EMBL/GenBank/DDBJ databases">
        <title>Genome sequencing of strain 2DFW10M-5.</title>
        <authorList>
            <person name="Heo J."/>
            <person name="Kim S.-J."/>
            <person name="Kwon S.-W."/>
        </authorList>
    </citation>
    <scope>NUCLEOTIDE SEQUENCE [LARGE SCALE GENOMIC DNA]</scope>
    <source>
        <strain evidence="2 3">2DFW10M-5</strain>
    </source>
</reference>
<name>A0A387BQZ1_9MICO</name>
<feature type="region of interest" description="Disordered" evidence="1">
    <location>
        <begin position="121"/>
        <end position="148"/>
    </location>
</feature>
<keyword evidence="3" id="KW-1185">Reference proteome</keyword>
<accession>A0A387BQZ1</accession>
<gene>
    <name evidence="2" type="ORF">D7I44_07580</name>
</gene>
<dbReference type="KEGG" id="gry:D7I44_07580"/>
<proteinExistence type="predicted"/>
<dbReference type="AlphaFoldDB" id="A0A387BQZ1"/>
<sequence length="169" mass="19040">MDGFDEDEEIVGSQARGSAQLDWERLVKRVVGDGGRRQTDPALLTLVALREQRERIEEQIDATIAWARYRGIPREAIARALGVGNGGNLDTVHPDHLDVLQHLIQAEAGVYADQTPEELAEQHERAASRTRRARWKGPRDRSRSGVVFRLGDTKIDPQLFGIEPKSERR</sequence>
<evidence type="ECO:0000313" key="3">
    <source>
        <dbReference type="Proteomes" id="UP000275069"/>
    </source>
</evidence>
<organism evidence="2 3">
    <name type="scientific">Gryllotalpicola protaetiae</name>
    <dbReference type="NCBI Taxonomy" id="2419771"/>
    <lineage>
        <taxon>Bacteria</taxon>
        <taxon>Bacillati</taxon>
        <taxon>Actinomycetota</taxon>
        <taxon>Actinomycetes</taxon>
        <taxon>Micrococcales</taxon>
        <taxon>Microbacteriaceae</taxon>
        <taxon>Gryllotalpicola</taxon>
    </lineage>
</organism>
<evidence type="ECO:0000256" key="1">
    <source>
        <dbReference type="SAM" id="MobiDB-lite"/>
    </source>
</evidence>